<dbReference type="PANTHER" id="PTHR43547">
    <property type="entry name" value="TWO-COMPONENT HISTIDINE KINASE"/>
    <property type="match status" value="1"/>
</dbReference>
<keyword evidence="11 14" id="KW-1133">Transmembrane helix</keyword>
<proteinExistence type="predicted"/>
<dbReference type="CDD" id="cd00130">
    <property type="entry name" value="PAS"/>
    <property type="match status" value="1"/>
</dbReference>
<dbReference type="Pfam" id="PF14689">
    <property type="entry name" value="SPOB_a"/>
    <property type="match status" value="1"/>
</dbReference>
<sequence>MKKSRKVSLQTKIVSLIITLILFVVLLLAGIFVYIQSVDTKHQVEQLALQTAKSLSFMPAIKEAFQNNEHKSTIQSIAEQVREQAGADYVIVEDRYGVMYSHSNSELIGTKSNNPYNYEALTFGGYYTLEGNGTSGPALMAKAPIIVHNGDYDQVVGVVTVEFLIKGIESNILSRTKEIILFSLGVLLAGIVGGILLARSIRKDTLGLEPNEIAALYRERSAILLSIKEGIIAIDQNGFITMMNTSAEEMLHVNDDYMQQHISKVLPNFNMERVLETDQEIAFQDKVFILNMTPILENNSTVGVVCSFRDKTELQNLVNTISEVRKYSEDLRAQTHEFTNKLFVLSGLLQLGQYKEAIEFIQQESNIHQSQNHILFHQIHDAKVQAILLGKIGTASEKKIDFHIEGDSALHPLPDHIKVSHLITILGNIIDNAFDAVSGQEEKRVSFFVTDIGHDIVFEVIDSGIGIPVEKITTIFQKGFSTKGTDRGYGLANVKEMVDLLEGTIEIQNEKNGGAIFTIYLPKNIERKYMTNRGMDIC</sequence>
<dbReference type="InterPro" id="IPR029151">
    <property type="entry name" value="Sensor-like_sf"/>
</dbReference>
<accession>A0A9X5VGS9</accession>
<evidence type="ECO:0000256" key="8">
    <source>
        <dbReference type="ARBA" id="ARBA00022741"/>
    </source>
</evidence>
<evidence type="ECO:0000256" key="3">
    <source>
        <dbReference type="ARBA" id="ARBA00012438"/>
    </source>
</evidence>
<evidence type="ECO:0000256" key="1">
    <source>
        <dbReference type="ARBA" id="ARBA00000085"/>
    </source>
</evidence>
<keyword evidence="4" id="KW-1003">Cell membrane</keyword>
<dbReference type="Pfam" id="PF02518">
    <property type="entry name" value="HATPase_c"/>
    <property type="match status" value="1"/>
</dbReference>
<comment type="subcellular location">
    <subcellularLocation>
        <location evidence="2">Cell membrane</location>
        <topology evidence="2">Multi-pass membrane protein</topology>
    </subcellularLocation>
</comment>
<evidence type="ECO:0000256" key="4">
    <source>
        <dbReference type="ARBA" id="ARBA00022475"/>
    </source>
</evidence>
<evidence type="ECO:0000256" key="14">
    <source>
        <dbReference type="SAM" id="Phobius"/>
    </source>
</evidence>
<evidence type="ECO:0000256" key="7">
    <source>
        <dbReference type="ARBA" id="ARBA00022692"/>
    </source>
</evidence>
<keyword evidence="6" id="KW-0808">Transferase</keyword>
<dbReference type="InterPro" id="IPR005467">
    <property type="entry name" value="His_kinase_dom"/>
</dbReference>
<evidence type="ECO:0000256" key="2">
    <source>
        <dbReference type="ARBA" id="ARBA00004651"/>
    </source>
</evidence>
<dbReference type="PROSITE" id="PS50109">
    <property type="entry name" value="HIS_KIN"/>
    <property type="match status" value="1"/>
</dbReference>
<dbReference type="GO" id="GO:0000155">
    <property type="term" value="F:phosphorelay sensor kinase activity"/>
    <property type="evidence" value="ECO:0007669"/>
    <property type="project" value="InterPro"/>
</dbReference>
<feature type="transmembrane region" description="Helical" evidence="14">
    <location>
        <begin position="179"/>
        <end position="198"/>
    </location>
</feature>
<dbReference type="Gene3D" id="1.10.287.130">
    <property type="match status" value="1"/>
</dbReference>
<feature type="domain" description="Histidine kinase" evidence="15">
    <location>
        <begin position="422"/>
        <end position="525"/>
    </location>
</feature>
<dbReference type="FunFam" id="1.10.287.130:FF:000011">
    <property type="entry name" value="Sensor histidine kinase DcuS"/>
    <property type="match status" value="1"/>
</dbReference>
<keyword evidence="13 14" id="KW-0472">Membrane</keyword>
<dbReference type="SMART" id="SM00387">
    <property type="entry name" value="HATPase_c"/>
    <property type="match status" value="1"/>
</dbReference>
<dbReference type="RefSeq" id="WP_065381998.1">
    <property type="nucleotide sequence ID" value="NZ_AP024504.2"/>
</dbReference>
<organism evidence="16 17">
    <name type="scientific">Bacillus cereus</name>
    <dbReference type="NCBI Taxonomy" id="1396"/>
    <lineage>
        <taxon>Bacteria</taxon>
        <taxon>Bacillati</taxon>
        <taxon>Bacillota</taxon>
        <taxon>Bacilli</taxon>
        <taxon>Bacillales</taxon>
        <taxon>Bacillaceae</taxon>
        <taxon>Bacillus</taxon>
        <taxon>Bacillus cereus group</taxon>
    </lineage>
</organism>
<keyword evidence="9" id="KW-0418">Kinase</keyword>
<dbReference type="AlphaFoldDB" id="A0A9X5VGS9"/>
<name>A0A9X5VGS9_BACCE</name>
<dbReference type="GO" id="GO:0005524">
    <property type="term" value="F:ATP binding"/>
    <property type="evidence" value="ECO:0007669"/>
    <property type="project" value="UniProtKB-KW"/>
</dbReference>
<dbReference type="CDD" id="cd16915">
    <property type="entry name" value="HATPase_DpiB-CitA-like"/>
    <property type="match status" value="1"/>
</dbReference>
<comment type="caution">
    <text evidence="16">The sequence shown here is derived from an EMBL/GenBank/DDBJ whole genome shotgun (WGS) entry which is preliminary data.</text>
</comment>
<dbReference type="PANTHER" id="PTHR43547:SF3">
    <property type="entry name" value="SENSOR PROTEIN CITS"/>
    <property type="match status" value="1"/>
</dbReference>
<dbReference type="Proteomes" id="UP000184161">
    <property type="component" value="Unassembled WGS sequence"/>
</dbReference>
<dbReference type="SUPFAM" id="SSF55890">
    <property type="entry name" value="Sporulation response regulatory protein Spo0B"/>
    <property type="match status" value="1"/>
</dbReference>
<protein>
    <recommendedName>
        <fullName evidence="3">histidine kinase</fullName>
        <ecNumber evidence="3">2.7.13.3</ecNumber>
    </recommendedName>
</protein>
<dbReference type="InterPro" id="IPR003594">
    <property type="entry name" value="HATPase_dom"/>
</dbReference>
<dbReference type="FunFam" id="3.30.450.20:FF:000246">
    <property type="entry name" value="Two-component sensor kinase citS"/>
    <property type="match status" value="1"/>
</dbReference>
<evidence type="ECO:0000256" key="9">
    <source>
        <dbReference type="ARBA" id="ARBA00022777"/>
    </source>
</evidence>
<gene>
    <name evidence="16" type="ORF">BKK64_00700</name>
</gene>
<dbReference type="Pfam" id="PF17203">
    <property type="entry name" value="sCache_3_2"/>
    <property type="match status" value="1"/>
</dbReference>
<evidence type="ECO:0000256" key="10">
    <source>
        <dbReference type="ARBA" id="ARBA00022840"/>
    </source>
</evidence>
<keyword evidence="7 14" id="KW-0812">Transmembrane</keyword>
<keyword evidence="8" id="KW-0547">Nucleotide-binding</keyword>
<dbReference type="InterPro" id="IPR033463">
    <property type="entry name" value="sCache_3"/>
</dbReference>
<keyword evidence="10" id="KW-0067">ATP-binding</keyword>
<keyword evidence="5" id="KW-0597">Phosphoprotein</keyword>
<evidence type="ECO:0000259" key="15">
    <source>
        <dbReference type="PROSITE" id="PS50109"/>
    </source>
</evidence>
<evidence type="ECO:0000313" key="17">
    <source>
        <dbReference type="Proteomes" id="UP000184161"/>
    </source>
</evidence>
<keyword evidence="12" id="KW-0902">Two-component regulatory system</keyword>
<feature type="transmembrane region" description="Helical" evidence="14">
    <location>
        <begin position="12"/>
        <end position="35"/>
    </location>
</feature>
<dbReference type="FunFam" id="3.30.450.20:FF:000018">
    <property type="entry name" value="Sensor histidine kinase DcuS"/>
    <property type="match status" value="1"/>
</dbReference>
<dbReference type="InterPro" id="IPR000014">
    <property type="entry name" value="PAS"/>
</dbReference>
<dbReference type="InterPro" id="IPR004358">
    <property type="entry name" value="Sig_transdc_His_kin-like_C"/>
</dbReference>
<dbReference type="InterPro" id="IPR035965">
    <property type="entry name" value="PAS-like_dom_sf"/>
</dbReference>
<reference evidence="16 17" key="1">
    <citation type="submission" date="2016-10" db="EMBL/GenBank/DDBJ databases">
        <title>Draft Genome Sequence of one Bacillus cereus strain isolated from pooled breast milk.</title>
        <authorList>
            <person name="Woudstra C."/>
            <person name="Chamoin A."/>
            <person name="Gentil S."/>
            <person name="Rambeloson T."/>
            <person name="Delannoye S."/>
            <person name="Heinnekine J.A."/>
            <person name="Herbin S."/>
            <person name="Fach P."/>
        </authorList>
    </citation>
    <scope>NUCLEOTIDE SEQUENCE [LARGE SCALE GENOMIC DNA]</scope>
    <source>
        <strain evidence="16 17">16SBCL1279</strain>
    </source>
</reference>
<dbReference type="GO" id="GO:0005886">
    <property type="term" value="C:plasma membrane"/>
    <property type="evidence" value="ECO:0007669"/>
    <property type="project" value="UniProtKB-SubCell"/>
</dbReference>
<dbReference type="InterPro" id="IPR036890">
    <property type="entry name" value="HATPase_C_sf"/>
</dbReference>
<dbReference type="InterPro" id="IPR016120">
    <property type="entry name" value="Sig_transdc_His_kin_SpoOB"/>
</dbReference>
<dbReference type="EMBL" id="MLYK01000001">
    <property type="protein sequence ID" value="OJS97895.1"/>
    <property type="molecule type" value="Genomic_DNA"/>
</dbReference>
<evidence type="ECO:0000256" key="5">
    <source>
        <dbReference type="ARBA" id="ARBA00022553"/>
    </source>
</evidence>
<dbReference type="SMART" id="SM00091">
    <property type="entry name" value="PAS"/>
    <property type="match status" value="1"/>
</dbReference>
<evidence type="ECO:0000256" key="13">
    <source>
        <dbReference type="ARBA" id="ARBA00023136"/>
    </source>
</evidence>
<dbReference type="EC" id="2.7.13.3" evidence="3"/>
<evidence type="ECO:0000256" key="11">
    <source>
        <dbReference type="ARBA" id="ARBA00022989"/>
    </source>
</evidence>
<dbReference type="Gene3D" id="3.30.565.10">
    <property type="entry name" value="Histidine kinase-like ATPase, C-terminal domain"/>
    <property type="match status" value="1"/>
</dbReference>
<evidence type="ECO:0000313" key="16">
    <source>
        <dbReference type="EMBL" id="OJS97895.1"/>
    </source>
</evidence>
<dbReference type="SUPFAM" id="SSF55874">
    <property type="entry name" value="ATPase domain of HSP90 chaperone/DNA topoisomerase II/histidine kinase"/>
    <property type="match status" value="1"/>
</dbReference>
<dbReference type="FunFam" id="3.30.565.10:FF:000041">
    <property type="entry name" value="Sensor histidine kinase DcuS"/>
    <property type="match status" value="1"/>
</dbReference>
<comment type="catalytic activity">
    <reaction evidence="1">
        <text>ATP + protein L-histidine = ADP + protein N-phospho-L-histidine.</text>
        <dbReference type="EC" id="2.7.13.3"/>
    </reaction>
</comment>
<dbReference type="SUPFAM" id="SSF55785">
    <property type="entry name" value="PYP-like sensor domain (PAS domain)"/>
    <property type="match status" value="1"/>
</dbReference>
<dbReference type="Gene3D" id="3.30.450.20">
    <property type="entry name" value="PAS domain"/>
    <property type="match status" value="2"/>
</dbReference>
<evidence type="ECO:0000256" key="12">
    <source>
        <dbReference type="ARBA" id="ARBA00023012"/>
    </source>
</evidence>
<dbReference type="SUPFAM" id="SSF103190">
    <property type="entry name" value="Sensory domain-like"/>
    <property type="match status" value="1"/>
</dbReference>
<evidence type="ECO:0000256" key="6">
    <source>
        <dbReference type="ARBA" id="ARBA00022679"/>
    </source>
</evidence>
<dbReference type="PRINTS" id="PR00344">
    <property type="entry name" value="BCTRLSENSOR"/>
</dbReference>
<dbReference type="InterPro" id="IPR039506">
    <property type="entry name" value="SPOB_a"/>
</dbReference>